<feature type="domain" description="Zn(2)-C6 fungal-type" evidence="7">
    <location>
        <begin position="12"/>
        <end position="41"/>
    </location>
</feature>
<evidence type="ECO:0000259" key="7">
    <source>
        <dbReference type="PROSITE" id="PS50048"/>
    </source>
</evidence>
<dbReference type="PANTHER" id="PTHR31001">
    <property type="entry name" value="UNCHARACTERIZED TRANSCRIPTIONAL REGULATORY PROTEIN"/>
    <property type="match status" value="1"/>
</dbReference>
<dbReference type="SUPFAM" id="SSF57701">
    <property type="entry name" value="Zn2/Cys6 DNA-binding domain"/>
    <property type="match status" value="1"/>
</dbReference>
<dbReference type="InterPro" id="IPR050613">
    <property type="entry name" value="Sec_Metabolite_Reg"/>
</dbReference>
<name>A0A7H8R3G1_TALRU</name>
<accession>A0A7H8R3G1</accession>
<proteinExistence type="predicted"/>
<keyword evidence="9" id="KW-1185">Reference proteome</keyword>
<dbReference type="InterPro" id="IPR007219">
    <property type="entry name" value="XnlR_reg_dom"/>
</dbReference>
<dbReference type="Proteomes" id="UP000509510">
    <property type="component" value="Chromosome IV"/>
</dbReference>
<evidence type="ECO:0000256" key="5">
    <source>
        <dbReference type="ARBA" id="ARBA00023163"/>
    </source>
</evidence>
<evidence type="ECO:0000256" key="6">
    <source>
        <dbReference type="ARBA" id="ARBA00023242"/>
    </source>
</evidence>
<dbReference type="Gene3D" id="4.10.240.10">
    <property type="entry name" value="Zn(2)-C6 fungal-type DNA-binding domain"/>
    <property type="match status" value="1"/>
</dbReference>
<sequence>MRKRARRQDPVSCQTCRAKKLKCNRQQPCSNCIARRIECVYAIISAVQMPPPLHPTPSITFSGPPGPPGSPPRYHHHYEHQPVFAPSPQIERPFSISKSSEPVKTEHRLRESSEHEQTADFLETIVMGSRIPGVLPMPLKDRLMPKSASLPTPLTAFLPRESEAMAMLNHYIDCMDFVYHVIIPNQTVSQFNGIYQSVHNQSTVNLNHLALLFSIVAASHYFRGVESTQPSKEAETRSREYSALVGAALTQGNYMTYPTIEGLQATIIISHCVSNIGQDPSIRGYFINATIINQAMQMGLHRTDTIRNKEYRKRNGYDPVEVELKRRLWWQLTSYDWLLGFLSGPQESTYFIHPAHMSVNLPANIRDEDIGQVEDGAAFPENTPTKKMSYALERIKLSIVCREIVDETGHEHSEGTEIEYSKIMELDRKLDQVYKQIPDFFRLDSGNRRKYAQLYKDCPQVSWQRLLLQQAFNVRICRLHRYYFIRGARDAAFSYSHVRCLQSARRVIEVKRIMDIEIESMPASSLVWFVMHHVFMSAVFLMMDMCFNWDDILADKRREEVMDACRMLDKAQQNSGIVREGINAMMDVLQRYWRPSSTEFEARAEGAETAFQPEFQSPADPLQITESDNYCLENTWSELLDSCAPMATNADDWMGLFTDLSDAAALVD</sequence>
<keyword evidence="4" id="KW-0238">DNA-binding</keyword>
<reference evidence="9" key="1">
    <citation type="submission" date="2020-06" db="EMBL/GenBank/DDBJ databases">
        <title>A chromosome-scale genome assembly of Talaromyces rugulosus W13939.</title>
        <authorList>
            <person name="Wang B."/>
            <person name="Guo L."/>
            <person name="Ye K."/>
            <person name="Wang L."/>
        </authorList>
    </citation>
    <scope>NUCLEOTIDE SEQUENCE [LARGE SCALE GENOMIC DNA]</scope>
    <source>
        <strain evidence="9">W13939</strain>
    </source>
</reference>
<keyword evidence="6" id="KW-0539">Nucleus</keyword>
<evidence type="ECO:0000256" key="4">
    <source>
        <dbReference type="ARBA" id="ARBA00023125"/>
    </source>
</evidence>
<dbReference type="OrthoDB" id="3014581at2759"/>
<dbReference type="GO" id="GO:0006351">
    <property type="term" value="P:DNA-templated transcription"/>
    <property type="evidence" value="ECO:0007669"/>
    <property type="project" value="InterPro"/>
</dbReference>
<dbReference type="GO" id="GO:0008270">
    <property type="term" value="F:zinc ion binding"/>
    <property type="evidence" value="ECO:0007669"/>
    <property type="project" value="InterPro"/>
</dbReference>
<dbReference type="GO" id="GO:0000981">
    <property type="term" value="F:DNA-binding transcription factor activity, RNA polymerase II-specific"/>
    <property type="evidence" value="ECO:0007669"/>
    <property type="project" value="InterPro"/>
</dbReference>
<dbReference type="AlphaFoldDB" id="A0A7H8R3G1"/>
<dbReference type="Pfam" id="PF04082">
    <property type="entry name" value="Fungal_trans"/>
    <property type="match status" value="1"/>
</dbReference>
<dbReference type="InterPro" id="IPR036864">
    <property type="entry name" value="Zn2-C6_fun-type_DNA-bd_sf"/>
</dbReference>
<keyword evidence="5" id="KW-0804">Transcription</keyword>
<dbReference type="CDD" id="cd12148">
    <property type="entry name" value="fungal_TF_MHR"/>
    <property type="match status" value="1"/>
</dbReference>
<dbReference type="SMART" id="SM00066">
    <property type="entry name" value="GAL4"/>
    <property type="match status" value="1"/>
</dbReference>
<keyword evidence="3" id="KW-0805">Transcription regulation</keyword>
<comment type="subcellular location">
    <subcellularLocation>
        <location evidence="1">Nucleus</location>
    </subcellularLocation>
</comment>
<dbReference type="PROSITE" id="PS00463">
    <property type="entry name" value="ZN2_CY6_FUNGAL_1"/>
    <property type="match status" value="1"/>
</dbReference>
<protein>
    <recommendedName>
        <fullName evidence="7">Zn(2)-C6 fungal-type domain-containing protein</fullName>
    </recommendedName>
</protein>
<evidence type="ECO:0000256" key="3">
    <source>
        <dbReference type="ARBA" id="ARBA00023015"/>
    </source>
</evidence>
<dbReference type="PANTHER" id="PTHR31001:SF90">
    <property type="entry name" value="CENTROMERE DNA-BINDING PROTEIN COMPLEX CBF3 SUBUNIT B"/>
    <property type="match status" value="1"/>
</dbReference>
<dbReference type="RefSeq" id="XP_035346358.1">
    <property type="nucleotide sequence ID" value="XM_035490465.1"/>
</dbReference>
<dbReference type="KEGG" id="trg:TRUGW13939_07324"/>
<dbReference type="Pfam" id="PF00172">
    <property type="entry name" value="Zn_clus"/>
    <property type="match status" value="1"/>
</dbReference>
<evidence type="ECO:0000256" key="2">
    <source>
        <dbReference type="ARBA" id="ARBA00022723"/>
    </source>
</evidence>
<dbReference type="GeneID" id="55994817"/>
<dbReference type="PROSITE" id="PS50048">
    <property type="entry name" value="ZN2_CY6_FUNGAL_2"/>
    <property type="match status" value="1"/>
</dbReference>
<dbReference type="EMBL" id="CP055901">
    <property type="protein sequence ID" value="QKX60181.1"/>
    <property type="molecule type" value="Genomic_DNA"/>
</dbReference>
<dbReference type="GO" id="GO:0003677">
    <property type="term" value="F:DNA binding"/>
    <property type="evidence" value="ECO:0007669"/>
    <property type="project" value="UniProtKB-KW"/>
</dbReference>
<evidence type="ECO:0000313" key="9">
    <source>
        <dbReference type="Proteomes" id="UP000509510"/>
    </source>
</evidence>
<gene>
    <name evidence="8" type="ORF">TRUGW13939_07324</name>
</gene>
<dbReference type="CDD" id="cd00067">
    <property type="entry name" value="GAL4"/>
    <property type="match status" value="1"/>
</dbReference>
<evidence type="ECO:0000313" key="8">
    <source>
        <dbReference type="EMBL" id="QKX60181.1"/>
    </source>
</evidence>
<organism evidence="8 9">
    <name type="scientific">Talaromyces rugulosus</name>
    <name type="common">Penicillium rugulosum</name>
    <dbReference type="NCBI Taxonomy" id="121627"/>
    <lineage>
        <taxon>Eukaryota</taxon>
        <taxon>Fungi</taxon>
        <taxon>Dikarya</taxon>
        <taxon>Ascomycota</taxon>
        <taxon>Pezizomycotina</taxon>
        <taxon>Eurotiomycetes</taxon>
        <taxon>Eurotiomycetidae</taxon>
        <taxon>Eurotiales</taxon>
        <taxon>Trichocomaceae</taxon>
        <taxon>Talaromyces</taxon>
        <taxon>Talaromyces sect. Islandici</taxon>
    </lineage>
</organism>
<evidence type="ECO:0000256" key="1">
    <source>
        <dbReference type="ARBA" id="ARBA00004123"/>
    </source>
</evidence>
<dbReference type="InterPro" id="IPR001138">
    <property type="entry name" value="Zn2Cys6_DnaBD"/>
</dbReference>
<dbReference type="GO" id="GO:0005634">
    <property type="term" value="C:nucleus"/>
    <property type="evidence" value="ECO:0007669"/>
    <property type="project" value="UniProtKB-SubCell"/>
</dbReference>
<keyword evidence="2" id="KW-0479">Metal-binding</keyword>